<gene>
    <name evidence="3" type="ORF">HD841_004009</name>
</gene>
<dbReference type="EMBL" id="JACCBY010000009">
    <property type="protein sequence ID" value="NYD92189.1"/>
    <property type="molecule type" value="Genomic_DNA"/>
</dbReference>
<dbReference type="PANTHER" id="PTHR43019">
    <property type="entry name" value="SERINE ENDOPROTEASE DEGS"/>
    <property type="match status" value="1"/>
</dbReference>
<keyword evidence="1" id="KW-0472">Membrane</keyword>
<evidence type="ECO:0000313" key="3">
    <source>
        <dbReference type="EMBL" id="NYD92189.1"/>
    </source>
</evidence>
<dbReference type="Proteomes" id="UP000517753">
    <property type="component" value="Unassembled WGS sequence"/>
</dbReference>
<dbReference type="SUPFAM" id="SSF50494">
    <property type="entry name" value="Trypsin-like serine proteases"/>
    <property type="match status" value="1"/>
</dbReference>
<dbReference type="RefSeq" id="WP_179510570.1">
    <property type="nucleotide sequence ID" value="NZ_JACCBY010000009.1"/>
</dbReference>
<dbReference type="InterPro" id="IPR009003">
    <property type="entry name" value="Peptidase_S1_PA"/>
</dbReference>
<dbReference type="AlphaFoldDB" id="A0A7Y9FRM5"/>
<reference evidence="3 4" key="1">
    <citation type="submission" date="2020-07" db="EMBL/GenBank/DDBJ databases">
        <authorList>
            <person name="Partida-Martinez L."/>
            <person name="Huntemann M."/>
            <person name="Clum A."/>
            <person name="Wang J."/>
            <person name="Palaniappan K."/>
            <person name="Ritter S."/>
            <person name="Chen I.-M."/>
            <person name="Stamatis D."/>
            <person name="Reddy T."/>
            <person name="O'Malley R."/>
            <person name="Daum C."/>
            <person name="Shapiro N."/>
            <person name="Ivanova N."/>
            <person name="Kyrpides N."/>
            <person name="Woyke T."/>
        </authorList>
    </citation>
    <scope>NUCLEOTIDE SEQUENCE [LARGE SCALE GENOMIC DNA]</scope>
    <source>
        <strain evidence="3 4">AS2.3</strain>
    </source>
</reference>
<sequence>MRRFLLLLLALIWASPAAADDIGATARGVVRVVTIAVVDGQVVGFGHGSGVAIAPNRIVTNAHVMELAERYPDNVVIGVVPSEGDKSYQGRVIAYDARRDLALIEFAGARLPPAALYTGPVSEGDPVVALGYPGNVDLATAQSAADYIRPTSPVRSEGVFSGRRSLTGIEVLLHTASIARGNSGGPLLDRCGRVIGINSAITRGEEGDGSFGFAIADTELSAFLRDAKQPYASVGTACTSIEERLRDDTEADAHARADALTSQRDAATRAAMSREEALARARQAAQTRRENVMGFAGLLLVLGAMGVGGAGLFALQRQRRRTRWAAGLGGIVMVGAIVVFLLRPVSEPALPPPPTVVSQVVPNAPLGKLTCVFQPERSRVTVSPTTDVALHWGRSGCADGVQYLATGDRWERVVVPETEQTVSVVAFDPVTRRYTDTRYMLGAQAMAQLRKQQQGQERAPRCTVDPVAIERLAQQQSAIRTALPPLPNEKLVYSCRTG</sequence>
<reference evidence="3 4" key="2">
    <citation type="submission" date="2020-08" db="EMBL/GenBank/DDBJ databases">
        <title>The Agave Microbiome: Exploring the role of microbial communities in plant adaptations to desert environments.</title>
        <authorList>
            <person name="Partida-Martinez L.P."/>
        </authorList>
    </citation>
    <scope>NUCLEOTIDE SEQUENCE [LARGE SCALE GENOMIC DNA]</scope>
    <source>
        <strain evidence="3 4">AS2.3</strain>
    </source>
</reference>
<keyword evidence="2" id="KW-0732">Signal</keyword>
<evidence type="ECO:0008006" key="5">
    <source>
        <dbReference type="Google" id="ProtNLM"/>
    </source>
</evidence>
<dbReference type="Gene3D" id="2.40.10.10">
    <property type="entry name" value="Trypsin-like serine proteases"/>
    <property type="match status" value="2"/>
</dbReference>
<name>A0A7Y9FRM5_9SPHN</name>
<dbReference type="Pfam" id="PF13365">
    <property type="entry name" value="Trypsin_2"/>
    <property type="match status" value="1"/>
</dbReference>
<keyword evidence="1" id="KW-0812">Transmembrane</keyword>
<dbReference type="GO" id="GO:0006508">
    <property type="term" value="P:proteolysis"/>
    <property type="evidence" value="ECO:0007669"/>
    <property type="project" value="InterPro"/>
</dbReference>
<proteinExistence type="predicted"/>
<dbReference type="PRINTS" id="PR00834">
    <property type="entry name" value="PROTEASES2C"/>
</dbReference>
<dbReference type="InterPro" id="IPR001940">
    <property type="entry name" value="Peptidase_S1C"/>
</dbReference>
<dbReference type="GO" id="GO:0004252">
    <property type="term" value="F:serine-type endopeptidase activity"/>
    <property type="evidence" value="ECO:0007669"/>
    <property type="project" value="InterPro"/>
</dbReference>
<feature type="transmembrane region" description="Helical" evidence="1">
    <location>
        <begin position="292"/>
        <end position="315"/>
    </location>
</feature>
<protein>
    <recommendedName>
        <fullName evidence="5">Trypsin</fullName>
    </recommendedName>
</protein>
<keyword evidence="1" id="KW-1133">Transmembrane helix</keyword>
<organism evidence="3 4">
    <name type="scientific">Sphingomonas melonis</name>
    <dbReference type="NCBI Taxonomy" id="152682"/>
    <lineage>
        <taxon>Bacteria</taxon>
        <taxon>Pseudomonadati</taxon>
        <taxon>Pseudomonadota</taxon>
        <taxon>Alphaproteobacteria</taxon>
        <taxon>Sphingomonadales</taxon>
        <taxon>Sphingomonadaceae</taxon>
        <taxon>Sphingomonas</taxon>
    </lineage>
</organism>
<evidence type="ECO:0000256" key="1">
    <source>
        <dbReference type="SAM" id="Phobius"/>
    </source>
</evidence>
<keyword evidence="4" id="KW-1185">Reference proteome</keyword>
<evidence type="ECO:0000256" key="2">
    <source>
        <dbReference type="SAM" id="SignalP"/>
    </source>
</evidence>
<dbReference type="InterPro" id="IPR043504">
    <property type="entry name" value="Peptidase_S1_PA_chymotrypsin"/>
</dbReference>
<feature type="chain" id="PRO_5031072983" description="Trypsin" evidence="2">
    <location>
        <begin position="20"/>
        <end position="498"/>
    </location>
</feature>
<comment type="caution">
    <text evidence="3">The sequence shown here is derived from an EMBL/GenBank/DDBJ whole genome shotgun (WGS) entry which is preliminary data.</text>
</comment>
<evidence type="ECO:0000313" key="4">
    <source>
        <dbReference type="Proteomes" id="UP000517753"/>
    </source>
</evidence>
<feature type="signal peptide" evidence="2">
    <location>
        <begin position="1"/>
        <end position="19"/>
    </location>
</feature>
<feature type="transmembrane region" description="Helical" evidence="1">
    <location>
        <begin position="324"/>
        <end position="342"/>
    </location>
</feature>
<dbReference type="PANTHER" id="PTHR43019:SF23">
    <property type="entry name" value="PROTEASE DO-LIKE 5, CHLOROPLASTIC"/>
    <property type="match status" value="1"/>
</dbReference>
<accession>A0A7Y9FRM5</accession>